<dbReference type="GO" id="GO:0005524">
    <property type="term" value="F:ATP binding"/>
    <property type="evidence" value="ECO:0007669"/>
    <property type="project" value="InterPro"/>
</dbReference>
<name>A0A1I1AK11_9CELL</name>
<dbReference type="Gene3D" id="3.40.50.300">
    <property type="entry name" value="P-loop containing nucleotide triphosphate hydrolases"/>
    <property type="match status" value="3"/>
</dbReference>
<keyword evidence="2" id="KW-0347">Helicase</keyword>
<evidence type="ECO:0000313" key="2">
    <source>
        <dbReference type="EMBL" id="SFB36838.1"/>
    </source>
</evidence>
<dbReference type="EMBL" id="FOKA01000018">
    <property type="protein sequence ID" value="SFB36838.1"/>
    <property type="molecule type" value="Genomic_DNA"/>
</dbReference>
<protein>
    <submittedName>
        <fullName evidence="2">DNA helicase IV</fullName>
    </submittedName>
</protein>
<sequence length="898" mass="96564">MQELEAERRWHGYVERNVDARVAQLRARDPHATHAGADRYARRVLAELLADDGELEALVGEDERYFGRIDHVEGHALYLGRTRVRDLLDERPASHAHVVDDVVTNWQAPAAAAFYRARPGAAHDVHRRRRFRFVDGQLVGYSDEELLPRRVVPSPPADVPAGAPGPGADGVEPVPEPAAGPVTATSAGEAGPGAEPEKPAGAAEPIGGGIDVLLDELGRERDAYMRDIVATIQAEQYELMESDNRTLLTVQGAPGTGKTAVALHRLSLLAFREPALRSSGLVLVGPSERFLEYVSRVLPALGDDQVRHTTVTELTTRTAAWTEQDRRVQRLKGDPRLAELLRRAVDRSLVVPDHPLEVTLDATVLTFSRADALAALRAVLADPAPHRSRHGLLVSRLVATLGQRFVAGLEGGSLRRSGVRDPYGELQRDRALQAYAEEMCPPVGPDDLLARLWSSSTLLLDVGRGLLDDDETSLLWRSWDARPRPEAPRSRRSAQQHRWSDADLPLLDELDVLVDGASQRVGHVAVDEAQDLTPMQLRSIGRRVPATGGVTLLGDLAQTTGPWMHRSWAELVEHLGHPATHVEAHLTQGYRLPGAVLALANAVLPHTGAEVAAARAVRDLPDSLTDIPVAPGADVLRTGADLAVALAGSALTALLAPARLLDRLGDEERARCLAAGVVLTTAEDAKGLEFDHVVLLEPAAFLDATEDADGSPDEAAAARALYVATTRATRSLALVHRRPLPFGLGDVVAAATRAAATQPVPAPPTPVHAPAIEAPTSHAVEAVGSLVLVERPVPAPGERWPYEHGGRAYKLSARHADVQDPTRKVWLSSVIGAAAARAIATALLQHRPEGGRIRVHDDGHVTTRAGMSSPMVYLGQVDPQLWFGPSELRASHVLAYSD</sequence>
<dbReference type="Proteomes" id="UP000199012">
    <property type="component" value="Unassembled WGS sequence"/>
</dbReference>
<keyword evidence="3" id="KW-1185">Reference proteome</keyword>
<dbReference type="RefSeq" id="WP_090034462.1">
    <property type="nucleotide sequence ID" value="NZ_BONM01000028.1"/>
</dbReference>
<reference evidence="2 3" key="1">
    <citation type="submission" date="2016-10" db="EMBL/GenBank/DDBJ databases">
        <authorList>
            <person name="de Groot N.N."/>
        </authorList>
    </citation>
    <scope>NUCLEOTIDE SEQUENCE [LARGE SCALE GENOMIC DNA]</scope>
    <source>
        <strain evidence="2 3">CGMCC 4.6945</strain>
    </source>
</reference>
<dbReference type="STRING" id="988821.SAMN05421867_1186"/>
<gene>
    <name evidence="2" type="ORF">SAMN05421867_1186</name>
</gene>
<accession>A0A1I1AK11</accession>
<keyword evidence="2" id="KW-0547">Nucleotide-binding</keyword>
<feature type="region of interest" description="Disordered" evidence="1">
    <location>
        <begin position="150"/>
        <end position="206"/>
    </location>
</feature>
<dbReference type="GO" id="GO:0000725">
    <property type="term" value="P:recombinational repair"/>
    <property type="evidence" value="ECO:0007669"/>
    <property type="project" value="TreeGrafter"/>
</dbReference>
<dbReference type="PANTHER" id="PTHR11070:SF2">
    <property type="entry name" value="ATP-DEPENDENT DNA HELICASE SRS2"/>
    <property type="match status" value="1"/>
</dbReference>
<dbReference type="OrthoDB" id="9787585at2"/>
<dbReference type="InterPro" id="IPR000212">
    <property type="entry name" value="DNA_helicase_UvrD/REP"/>
</dbReference>
<feature type="compositionally biased region" description="Low complexity" evidence="1">
    <location>
        <begin position="169"/>
        <end position="205"/>
    </location>
</feature>
<evidence type="ECO:0000313" key="3">
    <source>
        <dbReference type="Proteomes" id="UP000199012"/>
    </source>
</evidence>
<organism evidence="2 3">
    <name type="scientific">Cellulomonas marina</name>
    <dbReference type="NCBI Taxonomy" id="988821"/>
    <lineage>
        <taxon>Bacteria</taxon>
        <taxon>Bacillati</taxon>
        <taxon>Actinomycetota</taxon>
        <taxon>Actinomycetes</taxon>
        <taxon>Micrococcales</taxon>
        <taxon>Cellulomonadaceae</taxon>
        <taxon>Cellulomonas</taxon>
    </lineage>
</organism>
<dbReference type="GO" id="GO:0003677">
    <property type="term" value="F:DNA binding"/>
    <property type="evidence" value="ECO:0007669"/>
    <property type="project" value="InterPro"/>
</dbReference>
<dbReference type="SUPFAM" id="SSF52540">
    <property type="entry name" value="P-loop containing nucleoside triphosphate hydrolases"/>
    <property type="match status" value="1"/>
</dbReference>
<dbReference type="PANTHER" id="PTHR11070">
    <property type="entry name" value="UVRD / RECB / PCRA DNA HELICASE FAMILY MEMBER"/>
    <property type="match status" value="1"/>
</dbReference>
<evidence type="ECO:0000256" key="1">
    <source>
        <dbReference type="SAM" id="MobiDB-lite"/>
    </source>
</evidence>
<proteinExistence type="predicted"/>
<dbReference type="InterPro" id="IPR027417">
    <property type="entry name" value="P-loop_NTPase"/>
</dbReference>
<dbReference type="AlphaFoldDB" id="A0A1I1AK11"/>
<keyword evidence="2" id="KW-0378">Hydrolase</keyword>
<dbReference type="GO" id="GO:0043138">
    <property type="term" value="F:3'-5' DNA helicase activity"/>
    <property type="evidence" value="ECO:0007669"/>
    <property type="project" value="TreeGrafter"/>
</dbReference>
<keyword evidence="2" id="KW-0067">ATP-binding</keyword>